<organism evidence="1">
    <name type="scientific">Timema californicum</name>
    <name type="common">California timema</name>
    <name type="synonym">Walking stick</name>
    <dbReference type="NCBI Taxonomy" id="61474"/>
    <lineage>
        <taxon>Eukaryota</taxon>
        <taxon>Metazoa</taxon>
        <taxon>Ecdysozoa</taxon>
        <taxon>Arthropoda</taxon>
        <taxon>Hexapoda</taxon>
        <taxon>Insecta</taxon>
        <taxon>Pterygota</taxon>
        <taxon>Neoptera</taxon>
        <taxon>Polyneoptera</taxon>
        <taxon>Phasmatodea</taxon>
        <taxon>Timematodea</taxon>
        <taxon>Timematoidea</taxon>
        <taxon>Timematidae</taxon>
        <taxon>Timema</taxon>
    </lineage>
</organism>
<evidence type="ECO:0000313" key="1">
    <source>
        <dbReference type="EMBL" id="CAD7571861.1"/>
    </source>
</evidence>
<name>A0A7R9J3B9_TIMCA</name>
<accession>A0A7R9J3B9</accession>
<protein>
    <submittedName>
        <fullName evidence="1">(California timema) hypothetical protein</fullName>
    </submittedName>
</protein>
<reference evidence="1" key="1">
    <citation type="submission" date="2020-11" db="EMBL/GenBank/DDBJ databases">
        <authorList>
            <person name="Tran Van P."/>
        </authorList>
    </citation>
    <scope>NUCLEOTIDE SEQUENCE</scope>
</reference>
<sequence>MVYGKLRRSASFSKLRASLRRSSAKLMQKLTNRGASTIEGYSNSMKRASSLSVLSGHNTEQHTRSNVASLRGRTASTEQLLLQNATAVGFTHITSKSYLSSSVGERPRAFRTLFQGNFSCCSFYALTLAFSSPLRRAPEEGIGDHMVLGLVKPIYSCLLLRVKDEIRFSAECDKEEVYLHLRGGRVVTKFRESILSICDRASKPNLPIIGGQVYCESGALDRVATDAETDELLLSTTRGAWYRCALTRRIDLILSSLLSEPELIHLDIGRKVVFDAYADDDSLGVDSVHQEQRIENTGDGERLHRLCYTGANVLTFHEFGDYGRATTETPHFIGARCLNSTS</sequence>
<gene>
    <name evidence="1" type="ORF">TCMB3V08_LOCUS4524</name>
</gene>
<dbReference type="AlphaFoldDB" id="A0A7R9J3B9"/>
<proteinExistence type="predicted"/>
<dbReference type="EMBL" id="OE180731">
    <property type="protein sequence ID" value="CAD7571861.1"/>
    <property type="molecule type" value="Genomic_DNA"/>
</dbReference>